<proteinExistence type="predicted"/>
<evidence type="ECO:0000313" key="3">
    <source>
        <dbReference type="EMBL" id="RKS90971.1"/>
    </source>
</evidence>
<sequence>MKRWLALALLLPLVGLALSIAAREAGLSGASEWRIPIAGFDPRDPIRGRFIQFRYDWRVAGDPGLCTGAACSLCLAEETGEIVATMVAPGTACPAYIDVNGSNIRYFSGAVGQAPDFSSRIFVSETSAPKLEDMLRREPMVVVARLTRQGRLVNDRLEPAN</sequence>
<gene>
    <name evidence="3" type="ORF">DFR51_0515</name>
    <name evidence="2" type="ORF">SmB9_15490</name>
</gene>
<evidence type="ECO:0000313" key="5">
    <source>
        <dbReference type="Proteomes" id="UP000276029"/>
    </source>
</evidence>
<dbReference type="KEGG" id="smic:SmB9_15490"/>
<dbReference type="EMBL" id="AP018711">
    <property type="protein sequence ID" value="BBE33891.1"/>
    <property type="molecule type" value="Genomic_DNA"/>
</dbReference>
<dbReference type="Proteomes" id="UP000275727">
    <property type="component" value="Chromosome"/>
</dbReference>
<reference evidence="3 5" key="2">
    <citation type="submission" date="2018-10" db="EMBL/GenBank/DDBJ databases">
        <title>Genomic Encyclopedia of Type Strains, Phase IV (KMG-IV): sequencing the most valuable type-strain genomes for metagenomic binning, comparative biology and taxonomic classification.</title>
        <authorList>
            <person name="Goeker M."/>
        </authorList>
    </citation>
    <scope>NUCLEOTIDE SEQUENCE [LARGE SCALE GENOMIC DNA]</scope>
    <source>
        <strain evidence="3 5">DSM 19791</strain>
    </source>
</reference>
<dbReference type="AlphaFoldDB" id="A0AAD1D4X9"/>
<feature type="signal peptide" evidence="1">
    <location>
        <begin position="1"/>
        <end position="21"/>
    </location>
</feature>
<name>A0AAD1D4X9_SPHMI</name>
<feature type="chain" id="PRO_5042022807" evidence="1">
    <location>
        <begin position="22"/>
        <end position="161"/>
    </location>
</feature>
<dbReference type="Pfam" id="PF14345">
    <property type="entry name" value="GDYXXLXY"/>
    <property type="match status" value="1"/>
</dbReference>
<protein>
    <submittedName>
        <fullName evidence="3">GDYXXLXY motif protein</fullName>
    </submittedName>
</protein>
<evidence type="ECO:0000256" key="1">
    <source>
        <dbReference type="SAM" id="SignalP"/>
    </source>
</evidence>
<keyword evidence="1" id="KW-0732">Signal</keyword>
<dbReference type="Proteomes" id="UP000276029">
    <property type="component" value="Unassembled WGS sequence"/>
</dbReference>
<dbReference type="EMBL" id="RBWX01000007">
    <property type="protein sequence ID" value="RKS90971.1"/>
    <property type="molecule type" value="Genomic_DNA"/>
</dbReference>
<keyword evidence="5" id="KW-1185">Reference proteome</keyword>
<evidence type="ECO:0000313" key="2">
    <source>
        <dbReference type="EMBL" id="BBE33891.1"/>
    </source>
</evidence>
<organism evidence="2 4">
    <name type="scientific">Sphingosinicella microcystinivorans</name>
    <dbReference type="NCBI Taxonomy" id="335406"/>
    <lineage>
        <taxon>Bacteria</taxon>
        <taxon>Pseudomonadati</taxon>
        <taxon>Pseudomonadota</taxon>
        <taxon>Alphaproteobacteria</taxon>
        <taxon>Sphingomonadales</taxon>
        <taxon>Sphingosinicellaceae</taxon>
        <taxon>Sphingosinicella</taxon>
    </lineage>
</organism>
<evidence type="ECO:0000313" key="4">
    <source>
        <dbReference type="Proteomes" id="UP000275727"/>
    </source>
</evidence>
<accession>A0AAD1D4X9</accession>
<dbReference type="RefSeq" id="WP_121047471.1">
    <property type="nucleotide sequence ID" value="NZ_AP018711.1"/>
</dbReference>
<dbReference type="InterPro" id="IPR025833">
    <property type="entry name" value="GDYXXLXY"/>
</dbReference>
<reference evidence="2 4" key="1">
    <citation type="submission" date="2018-06" db="EMBL/GenBank/DDBJ databases">
        <title>Complete Genome Sequence of the Microcystin-Degrading Bacterium Sphingosinicella microcystinivorans Strain B-9.</title>
        <authorList>
            <person name="Jin H."/>
            <person name="Nishizawa T."/>
            <person name="Guo Y."/>
            <person name="Nishizawa A."/>
            <person name="Park H."/>
            <person name="Kato H."/>
            <person name="Tsuji K."/>
            <person name="Harada K."/>
        </authorList>
    </citation>
    <scope>NUCLEOTIDE SEQUENCE [LARGE SCALE GENOMIC DNA]</scope>
    <source>
        <strain evidence="2 4">B9</strain>
    </source>
</reference>